<reference evidence="5" key="1">
    <citation type="submission" date="2022-08" db="EMBL/GenBank/DDBJ databases">
        <title>Novel sulfate-reducing endosymbionts in the free-living metamonad Anaeramoeba.</title>
        <authorList>
            <person name="Jerlstrom-Hultqvist J."/>
            <person name="Cepicka I."/>
            <person name="Gallot-Lavallee L."/>
            <person name="Salas-Leiva D."/>
            <person name="Curtis B.A."/>
            <person name="Zahonova K."/>
            <person name="Pipaliya S."/>
            <person name="Dacks J."/>
            <person name="Roger A.J."/>
        </authorList>
    </citation>
    <scope>NUCLEOTIDE SEQUENCE</scope>
    <source>
        <strain evidence="5">Schooner1</strain>
    </source>
</reference>
<comment type="caution">
    <text evidence="5">The sequence shown here is derived from an EMBL/GenBank/DDBJ whole genome shotgun (WGS) entry which is preliminary data.</text>
</comment>
<dbReference type="Pfam" id="PF00651">
    <property type="entry name" value="BTB"/>
    <property type="match status" value="1"/>
</dbReference>
<dbReference type="PROSITE" id="PS50012">
    <property type="entry name" value="RCC1_3"/>
    <property type="match status" value="2"/>
</dbReference>
<keyword evidence="3" id="KW-0812">Transmembrane</keyword>
<feature type="compositionally biased region" description="Basic and acidic residues" evidence="2">
    <location>
        <begin position="242"/>
        <end position="257"/>
    </location>
</feature>
<keyword evidence="3" id="KW-1133">Transmembrane helix</keyword>
<dbReference type="Proteomes" id="UP001150062">
    <property type="component" value="Unassembled WGS sequence"/>
</dbReference>
<dbReference type="InterPro" id="IPR000210">
    <property type="entry name" value="BTB/POZ_dom"/>
</dbReference>
<sequence>MKSIIYSFGRNSAGQLGFKTKENHIHKPTKVENKSQVTNLVSGFGKSLFASGRELVNYGSYTKTRVSTFQLEPILEVACGHSHFLILTNTTPRRVYALGNNETKAFGKFISREIVLRPIELKIPKYINVGRIYCNNNSNFILSVEGDLYGFGSGNLGYQPSKRRPLALQQVTRKVRCVWTGPSSDSVFFQKKDSKIFAFGDNKKNALGAQPNKNDNTNSNNSNNNNNNNNNNNKNKKKNKNDKKNENENDNYEKNNEKNSSTILEPIEIKVFRNKEVWQMAAGQLFSLALIEGKVWSVGDKHFAGHSTTKKLNKWNPISALQDYTVIQMACGSNHSIVLTDHNRLFLWGNSWFDQLGIEKGSISGQKKKKNNKSIVQIPIELKLESSLSKIGSEIYLNCGYFNTYVWSPSRSSVALDLLKSVETAKDYNRLVNENLTFIERRLSTELSQQSKQILLAKVSQPRKQTFLKFIFTGILPTTDYCTIRQVYKEMKIACNFKRHSLMNDLYFLYNEERTKDYFIILENQNISVHKFILKARTSLLNQNTQQKQNPTCNAKATKLFIKFLYTDEIEIKDCNMHTLKQLSKDKNLFGLSEQSLFKFQQELDKVKFHLAKPSTKIKNIFSNTKTIYFFLFLFFFYIFYYMYSKLFRNQNDDFEL</sequence>
<dbReference type="PANTHER" id="PTHR45982:SF1">
    <property type="entry name" value="REGULATOR OF CHROMOSOME CONDENSATION"/>
    <property type="match status" value="1"/>
</dbReference>
<evidence type="ECO:0000313" key="6">
    <source>
        <dbReference type="Proteomes" id="UP001150062"/>
    </source>
</evidence>
<evidence type="ECO:0000259" key="4">
    <source>
        <dbReference type="PROSITE" id="PS50097"/>
    </source>
</evidence>
<feature type="repeat" description="RCC1" evidence="1">
    <location>
        <begin position="293"/>
        <end position="342"/>
    </location>
</feature>
<organism evidence="5 6">
    <name type="scientific">Anaeramoeba flamelloides</name>
    <dbReference type="NCBI Taxonomy" id="1746091"/>
    <lineage>
        <taxon>Eukaryota</taxon>
        <taxon>Metamonada</taxon>
        <taxon>Anaeramoebidae</taxon>
        <taxon>Anaeramoeba</taxon>
    </lineage>
</organism>
<dbReference type="CDD" id="cd18186">
    <property type="entry name" value="BTB_POZ_ZBTB_KLHL-like"/>
    <property type="match status" value="1"/>
</dbReference>
<dbReference type="PROSITE" id="PS00626">
    <property type="entry name" value="RCC1_2"/>
    <property type="match status" value="1"/>
</dbReference>
<keyword evidence="3" id="KW-0472">Membrane</keyword>
<dbReference type="Pfam" id="PF00415">
    <property type="entry name" value="RCC1"/>
    <property type="match status" value="1"/>
</dbReference>
<protein>
    <recommendedName>
        <fullName evidence="4">BTB domain-containing protein</fullName>
    </recommendedName>
</protein>
<dbReference type="InterPro" id="IPR009091">
    <property type="entry name" value="RCC1/BLIP-II"/>
</dbReference>
<dbReference type="EMBL" id="JAOAOG010000103">
    <property type="protein sequence ID" value="KAJ6248984.1"/>
    <property type="molecule type" value="Genomic_DNA"/>
</dbReference>
<dbReference type="InterPro" id="IPR000408">
    <property type="entry name" value="Reg_chr_condens"/>
</dbReference>
<dbReference type="SUPFAM" id="SSF50985">
    <property type="entry name" value="RCC1/BLIP-II"/>
    <property type="match status" value="1"/>
</dbReference>
<name>A0ABQ8YX45_9EUKA</name>
<dbReference type="InterPro" id="IPR011333">
    <property type="entry name" value="SKP1/BTB/POZ_sf"/>
</dbReference>
<proteinExistence type="predicted"/>
<dbReference type="Gene3D" id="3.30.710.10">
    <property type="entry name" value="Potassium Channel Kv1.1, Chain A"/>
    <property type="match status" value="1"/>
</dbReference>
<gene>
    <name evidence="5" type="ORF">M0813_00142</name>
</gene>
<feature type="region of interest" description="Disordered" evidence="2">
    <location>
        <begin position="204"/>
        <end position="259"/>
    </location>
</feature>
<dbReference type="PROSITE" id="PS50097">
    <property type="entry name" value="BTB"/>
    <property type="match status" value="1"/>
</dbReference>
<dbReference type="SUPFAM" id="SSF54695">
    <property type="entry name" value="POZ domain"/>
    <property type="match status" value="1"/>
</dbReference>
<feature type="repeat" description="RCC1" evidence="1">
    <location>
        <begin position="3"/>
        <end position="90"/>
    </location>
</feature>
<dbReference type="InterPro" id="IPR051553">
    <property type="entry name" value="Ran_GTPase-activating"/>
</dbReference>
<evidence type="ECO:0000256" key="2">
    <source>
        <dbReference type="SAM" id="MobiDB-lite"/>
    </source>
</evidence>
<evidence type="ECO:0000256" key="1">
    <source>
        <dbReference type="PROSITE-ProRule" id="PRU00235"/>
    </source>
</evidence>
<feature type="transmembrane region" description="Helical" evidence="3">
    <location>
        <begin position="627"/>
        <end position="644"/>
    </location>
</feature>
<dbReference type="Pfam" id="PF13540">
    <property type="entry name" value="RCC1_2"/>
    <property type="match status" value="1"/>
</dbReference>
<feature type="compositionally biased region" description="Low complexity" evidence="2">
    <location>
        <begin position="212"/>
        <end position="233"/>
    </location>
</feature>
<accession>A0ABQ8YX45</accession>
<dbReference type="PANTHER" id="PTHR45982">
    <property type="entry name" value="REGULATOR OF CHROMOSOME CONDENSATION"/>
    <property type="match status" value="1"/>
</dbReference>
<evidence type="ECO:0000256" key="3">
    <source>
        <dbReference type="SAM" id="Phobius"/>
    </source>
</evidence>
<feature type="domain" description="BTB" evidence="4">
    <location>
        <begin position="516"/>
        <end position="574"/>
    </location>
</feature>
<keyword evidence="6" id="KW-1185">Reference proteome</keyword>
<evidence type="ECO:0000313" key="5">
    <source>
        <dbReference type="EMBL" id="KAJ6248984.1"/>
    </source>
</evidence>
<dbReference type="Gene3D" id="2.130.10.30">
    <property type="entry name" value="Regulator of chromosome condensation 1/beta-lactamase-inhibitor protein II"/>
    <property type="match status" value="2"/>
</dbReference>